<protein>
    <submittedName>
        <fullName evidence="2">Uncharacterized protein</fullName>
    </submittedName>
</protein>
<feature type="non-terminal residue" evidence="2">
    <location>
        <position position="1"/>
    </location>
</feature>
<keyword evidence="1" id="KW-0472">Membrane</keyword>
<dbReference type="InParanoid" id="G0QM83"/>
<reference evidence="2 3" key="1">
    <citation type="submission" date="2011-07" db="EMBL/GenBank/DDBJ databases">
        <authorList>
            <person name="Coyne R."/>
            <person name="Brami D."/>
            <person name="Johnson J."/>
            <person name="Hostetler J."/>
            <person name="Hannick L."/>
            <person name="Clark T."/>
            <person name="Cassidy-Hanley D."/>
            <person name="Inman J."/>
        </authorList>
    </citation>
    <scope>NUCLEOTIDE SEQUENCE [LARGE SCALE GENOMIC DNA]</scope>
    <source>
        <strain evidence="2 3">G5</strain>
    </source>
</reference>
<proteinExistence type="predicted"/>
<dbReference type="AlphaFoldDB" id="G0QM83"/>
<dbReference type="GeneID" id="14909855"/>
<dbReference type="EMBL" id="GL983407">
    <property type="protein sequence ID" value="EGR33670.1"/>
    <property type="molecule type" value="Genomic_DNA"/>
</dbReference>
<keyword evidence="3" id="KW-1185">Reference proteome</keyword>
<keyword evidence="1" id="KW-1133">Transmembrane helix</keyword>
<name>G0QM83_ICHMU</name>
<feature type="transmembrane region" description="Helical" evidence="1">
    <location>
        <begin position="332"/>
        <end position="350"/>
    </location>
</feature>
<keyword evidence="1" id="KW-0812">Transmembrane</keyword>
<sequence length="439" mass="52152">YPDFFRLSNYYQYQCQAQQQQQSVRKEDSDLSKKLADQFKQFITQSNIEYEKAPNVADQVVWDYFNCKSSFFMLPYAIDAQLLDILRSNQHIKLICFPSIIAPFKKETLFQSMNFNSVSNEVTQIINSYMNLVQAQSQDNLFVRMSVQSVQCSDLDDKFWKLAEQQKKGPIIVDSDGNVTKQQGNTKEAVGSHRTSMLQTFGLDLKMKPKNKVFDQSLSRYNDAVNELIDKKDQKLIGNVFHSDFQDLLTKRVQQSTFYIRIRNYSYISKLNDIKQKIKYLIFIYVFLQVYIQQKQYEQQYFFISKYSSTILFQYLVYLVSSTLQCFLLKSIIVKLIKFVGFLLILRIILMFLEPFLFVHTCQCLVSMLMRLCLSYFAINFQFKGLTSFINLNFIKIIHLLHHQKQDCLFYNHQHYLHLFHLRIRIHQLNQLTNLEHLF</sequence>
<evidence type="ECO:0000313" key="2">
    <source>
        <dbReference type="EMBL" id="EGR33670.1"/>
    </source>
</evidence>
<evidence type="ECO:0000256" key="1">
    <source>
        <dbReference type="SAM" id="Phobius"/>
    </source>
</evidence>
<dbReference type="Proteomes" id="UP000008983">
    <property type="component" value="Unassembled WGS sequence"/>
</dbReference>
<organism evidence="2 3">
    <name type="scientific">Ichthyophthirius multifiliis</name>
    <name type="common">White spot disease agent</name>
    <name type="synonym">Ich</name>
    <dbReference type="NCBI Taxonomy" id="5932"/>
    <lineage>
        <taxon>Eukaryota</taxon>
        <taxon>Sar</taxon>
        <taxon>Alveolata</taxon>
        <taxon>Ciliophora</taxon>
        <taxon>Intramacronucleata</taxon>
        <taxon>Oligohymenophorea</taxon>
        <taxon>Hymenostomatida</taxon>
        <taxon>Ophryoglenina</taxon>
        <taxon>Ichthyophthirius</taxon>
    </lineage>
</organism>
<dbReference type="RefSeq" id="XP_004037656.1">
    <property type="nucleotide sequence ID" value="XM_004037608.1"/>
</dbReference>
<evidence type="ECO:0000313" key="3">
    <source>
        <dbReference type="Proteomes" id="UP000008983"/>
    </source>
</evidence>
<accession>G0QM83</accession>
<gene>
    <name evidence="2" type="ORF">IMG5_046100</name>
</gene>